<keyword evidence="13" id="KW-0808">Transferase</keyword>
<evidence type="ECO:0000256" key="10">
    <source>
        <dbReference type="HAMAP-Rule" id="MF_00648"/>
    </source>
</evidence>
<dbReference type="SUPFAM" id="SSF52374">
    <property type="entry name" value="Nucleotidylyl transferase"/>
    <property type="match status" value="1"/>
</dbReference>
<dbReference type="PANTHER" id="PTHR34699">
    <property type="match status" value="1"/>
</dbReference>
<comment type="catalytic activity">
    <reaction evidence="8 10">
        <text>ITP + H2O = IDP + phosphate + H(+)</text>
        <dbReference type="Rhea" id="RHEA:28330"/>
        <dbReference type="ChEBI" id="CHEBI:15377"/>
        <dbReference type="ChEBI" id="CHEBI:15378"/>
        <dbReference type="ChEBI" id="CHEBI:43474"/>
        <dbReference type="ChEBI" id="CHEBI:58280"/>
        <dbReference type="ChEBI" id="CHEBI:61402"/>
        <dbReference type="EC" id="3.6.1.73"/>
    </reaction>
</comment>
<keyword evidence="3 10" id="KW-0547">Nucleotide-binding</keyword>
<dbReference type="KEGG" id="mear:Mpt1_c04930"/>
<dbReference type="InterPro" id="IPR002786">
    <property type="entry name" value="Non_canon_purine_NTPase"/>
</dbReference>
<comment type="similarity">
    <text evidence="10">Belongs to the YjjX NTPase family.</text>
</comment>
<evidence type="ECO:0000259" key="12">
    <source>
        <dbReference type="Pfam" id="PF01931"/>
    </source>
</evidence>
<comment type="caution">
    <text evidence="10">Lacks conserved residue(s) required for the propagation of feature annotation.</text>
</comment>
<dbReference type="Proteomes" id="UP000030787">
    <property type="component" value="Chromosome"/>
</dbReference>
<feature type="domain" description="Cytidyltransferase-like" evidence="11">
    <location>
        <begin position="4"/>
        <end position="135"/>
    </location>
</feature>
<evidence type="ECO:0000256" key="9">
    <source>
        <dbReference type="ARBA" id="ARBA00048781"/>
    </source>
</evidence>
<proteinExistence type="inferred from homology"/>
<dbReference type="GO" id="GO:0046872">
    <property type="term" value="F:metal ion binding"/>
    <property type="evidence" value="ECO:0007669"/>
    <property type="project" value="UniProtKB-KW"/>
</dbReference>
<dbReference type="NCBIfam" id="TIGR00125">
    <property type="entry name" value="cyt_tran_rel"/>
    <property type="match status" value="1"/>
</dbReference>
<dbReference type="GO" id="GO:0000166">
    <property type="term" value="F:nucleotide binding"/>
    <property type="evidence" value="ECO:0007669"/>
    <property type="project" value="UniProtKB-KW"/>
</dbReference>
<dbReference type="FunFam" id="3.90.950.10:FF:000002">
    <property type="entry name" value="Inosine/xanthosine triphosphatase"/>
    <property type="match status" value="1"/>
</dbReference>
<evidence type="ECO:0000256" key="6">
    <source>
        <dbReference type="ARBA" id="ARBA00023080"/>
    </source>
</evidence>
<evidence type="ECO:0000256" key="1">
    <source>
        <dbReference type="ARBA" id="ARBA00001936"/>
    </source>
</evidence>
<dbReference type="AlphaFoldDB" id="A0A0A7LB48"/>
<name>A0A0A7LB48_9ARCH</name>
<evidence type="ECO:0000313" key="13">
    <source>
        <dbReference type="EMBL" id="AIZ56385.1"/>
    </source>
</evidence>
<accession>A0A0A7LB48</accession>
<organism evidence="13 14">
    <name type="scientific">Candidatus Methanoplasma termitum</name>
    <dbReference type="NCBI Taxonomy" id="1577791"/>
    <lineage>
        <taxon>Archaea</taxon>
        <taxon>Methanobacteriati</taxon>
        <taxon>Thermoplasmatota</taxon>
        <taxon>Thermoplasmata</taxon>
        <taxon>Methanomassiliicoccales</taxon>
        <taxon>Methanomassiliicoccaceae</taxon>
        <taxon>Candidatus Methanoplasma</taxon>
    </lineage>
</organism>
<dbReference type="InterPro" id="IPR014729">
    <property type="entry name" value="Rossmann-like_a/b/a_fold"/>
</dbReference>
<keyword evidence="14" id="KW-1185">Reference proteome</keyword>
<dbReference type="InterPro" id="IPR050299">
    <property type="entry name" value="YjjX_NTPase"/>
</dbReference>
<dbReference type="HOGENOM" id="CLU_887399_0_0_2"/>
<gene>
    <name evidence="13" type="primary">coaD</name>
    <name evidence="13" type="ORF">Mpt1_c04930</name>
</gene>
<dbReference type="InterPro" id="IPR004821">
    <property type="entry name" value="Cyt_trans-like"/>
</dbReference>
<dbReference type="Gene3D" id="3.40.50.620">
    <property type="entry name" value="HUPs"/>
    <property type="match status" value="1"/>
</dbReference>
<dbReference type="EC" id="3.6.1.73" evidence="10"/>
<dbReference type="NCBIfam" id="NF001985">
    <property type="entry name" value="PRK00777.1"/>
    <property type="match status" value="1"/>
</dbReference>
<evidence type="ECO:0000256" key="2">
    <source>
        <dbReference type="ARBA" id="ARBA00022723"/>
    </source>
</evidence>
<dbReference type="STRING" id="1577791.Mpt1_c04930"/>
<protein>
    <recommendedName>
        <fullName evidence="10">Probable inosine/xanthosine triphosphatase</fullName>
        <shortName evidence="10">ITPase/XTPase</shortName>
        <ecNumber evidence="10">3.6.1.73</ecNumber>
    </recommendedName>
    <alternativeName>
        <fullName evidence="10">Non-canonical purine NTP phosphatase</fullName>
    </alternativeName>
    <alternativeName>
        <fullName evidence="10">Non-standard purine NTP phosphatase</fullName>
    </alternativeName>
    <alternativeName>
        <fullName evidence="10">Nucleoside-triphosphate phosphatase</fullName>
        <shortName evidence="10">NTPase</shortName>
    </alternativeName>
</protein>
<comment type="cofactor">
    <cofactor evidence="10">
        <name>Mg(2+)</name>
        <dbReference type="ChEBI" id="CHEBI:18420"/>
    </cofactor>
    <cofactor evidence="10">
        <name>Mn(2+)</name>
        <dbReference type="ChEBI" id="CHEBI:29035"/>
    </cofactor>
    <text evidence="10">Binds 1 divalent metal cation per subunit; can use either Mg(2+) or Mn(2+).</text>
</comment>
<dbReference type="InterPro" id="IPR026533">
    <property type="entry name" value="NTPase/PRRC1"/>
</dbReference>
<feature type="binding site" evidence="10">
    <location>
        <begin position="155"/>
        <end position="160"/>
    </location>
    <ligand>
        <name>substrate</name>
    </ligand>
</feature>
<dbReference type="GO" id="GO:0006772">
    <property type="term" value="P:thiamine metabolic process"/>
    <property type="evidence" value="ECO:0007669"/>
    <property type="project" value="TreeGrafter"/>
</dbReference>
<dbReference type="SUPFAM" id="SSF52972">
    <property type="entry name" value="ITPase-like"/>
    <property type="match status" value="1"/>
</dbReference>
<keyword evidence="7 10" id="KW-0464">Manganese</keyword>
<comment type="catalytic activity">
    <reaction evidence="9 10">
        <text>XTP + H2O = XDP + phosphate + H(+)</text>
        <dbReference type="Rhea" id="RHEA:28406"/>
        <dbReference type="ChEBI" id="CHEBI:15377"/>
        <dbReference type="ChEBI" id="CHEBI:15378"/>
        <dbReference type="ChEBI" id="CHEBI:43474"/>
        <dbReference type="ChEBI" id="CHEBI:59884"/>
        <dbReference type="ChEBI" id="CHEBI:61314"/>
        <dbReference type="EC" id="3.6.1.73"/>
    </reaction>
</comment>
<dbReference type="GO" id="GO:0009117">
    <property type="term" value="P:nucleotide metabolic process"/>
    <property type="evidence" value="ECO:0007669"/>
    <property type="project" value="UniProtKB-KW"/>
</dbReference>
<feature type="domain" description="Non-canonical purine NTP phosphatase/PRRC1" evidence="12">
    <location>
        <begin position="154"/>
        <end position="312"/>
    </location>
</feature>
<dbReference type="Gene3D" id="3.90.950.10">
    <property type="match status" value="1"/>
</dbReference>
<comment type="cofactor">
    <cofactor evidence="1">
        <name>Mn(2+)</name>
        <dbReference type="ChEBI" id="CHEBI:29035"/>
    </cofactor>
</comment>
<keyword evidence="4 10" id="KW-0378">Hydrolase</keyword>
<sequence length="313" mass="34224">MISIAAGTFNILHEGHKRLIEKAFEVGDSVIIGLTSDSMASASKKETIPYYLRKKELEAFLEKMDKPWEIEEIVDIYGPKKKVDRADILVVSEETAPNAEKVNIERMSRGVRPLKIVVIPIVDAYNDEKISSTGIMNGEYARDGSGDSIKIAVGSTNRVKLEAVRSVMEKIFGSVIIMPVDVESGVPEQPMELQTRTGAVNRARSAIGDNDLAVGIEAGVFRTEDGLYDFQYCAILDKNGEMTVGVGPGFKYPDDVAELVLNGMTVSEAMHKLYGDPEIGRKQGAVGLLSKGLLDRKTLTEQSVVAAMIPRMK</sequence>
<keyword evidence="5 10" id="KW-0460">Magnesium</keyword>
<dbReference type="InterPro" id="IPR029001">
    <property type="entry name" value="ITPase-like_fam"/>
</dbReference>
<evidence type="ECO:0000256" key="8">
    <source>
        <dbReference type="ARBA" id="ARBA00048174"/>
    </source>
</evidence>
<dbReference type="PANTHER" id="PTHR34699:SF2">
    <property type="entry name" value="NON-CANONICAL PURINE NTP PHOSPHATASE_PRRC1 DOMAIN-CONTAINING PROTEIN"/>
    <property type="match status" value="1"/>
</dbReference>
<dbReference type="GO" id="GO:0016779">
    <property type="term" value="F:nucleotidyltransferase activity"/>
    <property type="evidence" value="ECO:0007669"/>
    <property type="project" value="UniProtKB-KW"/>
</dbReference>
<feature type="binding site" evidence="10">
    <location>
        <position position="209"/>
    </location>
    <ligand>
        <name>Mg(2+)</name>
        <dbReference type="ChEBI" id="CHEBI:18420"/>
    </ligand>
</feature>
<evidence type="ECO:0000313" key="14">
    <source>
        <dbReference type="Proteomes" id="UP000030787"/>
    </source>
</evidence>
<evidence type="ECO:0000256" key="7">
    <source>
        <dbReference type="ARBA" id="ARBA00023211"/>
    </source>
</evidence>
<dbReference type="HAMAP" id="MF_00648">
    <property type="entry name" value="Non_canon_purine_NTPase_YjjX"/>
    <property type="match status" value="1"/>
</dbReference>
<reference evidence="13 14" key="1">
    <citation type="journal article" date="2014" name="Appl. Environ. Microbiol.">
        <title>Comparative Genome Analysis of 'Candidatus Methanoplasma termitum' Indicates a New Mode of Energy Metabolism in the Seventh Order of Methanogens.</title>
        <authorList>
            <person name="Lang K."/>
            <person name="Schuldes J."/>
            <person name="Klingl A."/>
            <person name="Poehlein A."/>
            <person name="Daniel R."/>
            <person name="Brune A."/>
        </authorList>
    </citation>
    <scope>NUCLEOTIDE SEQUENCE [LARGE SCALE GENOMIC DNA]</scope>
    <source>
        <strain evidence="14">Mpt1</strain>
    </source>
</reference>
<feature type="binding site" evidence="10">
    <location>
        <position position="183"/>
    </location>
    <ligand>
        <name>Mg(2+)</name>
        <dbReference type="ChEBI" id="CHEBI:18420"/>
    </ligand>
</feature>
<keyword evidence="6 10" id="KW-0546">Nucleotide metabolism</keyword>
<dbReference type="EMBL" id="CP010070">
    <property type="protein sequence ID" value="AIZ56385.1"/>
    <property type="molecule type" value="Genomic_DNA"/>
</dbReference>
<evidence type="ECO:0000256" key="5">
    <source>
        <dbReference type="ARBA" id="ARBA00022842"/>
    </source>
</evidence>
<comment type="subunit">
    <text evidence="10">Homodimer.</text>
</comment>
<comment type="function">
    <text evidence="10">Phosphatase that hydrolyzes non-canonical purine nucleotides such as XTP and ITP to their respective diphosphate derivatives. Probably excludes non-canonical purines from DNA/RNA precursor pool, thus preventing their incorporation into DNA/RNA and avoiding chromosomal lesions.</text>
</comment>
<dbReference type="NCBIfam" id="TIGR00258">
    <property type="entry name" value="inosine/xanthosine triphosphatase"/>
    <property type="match status" value="1"/>
</dbReference>
<evidence type="ECO:0000259" key="11">
    <source>
        <dbReference type="Pfam" id="PF01467"/>
    </source>
</evidence>
<dbReference type="Pfam" id="PF01467">
    <property type="entry name" value="CTP_transf_like"/>
    <property type="match status" value="1"/>
</dbReference>
<keyword evidence="2 10" id="KW-0479">Metal-binding</keyword>
<keyword evidence="13" id="KW-0548">Nucleotidyltransferase</keyword>
<evidence type="ECO:0000256" key="4">
    <source>
        <dbReference type="ARBA" id="ARBA00022801"/>
    </source>
</evidence>
<evidence type="ECO:0000256" key="3">
    <source>
        <dbReference type="ARBA" id="ARBA00022741"/>
    </source>
</evidence>
<dbReference type="GO" id="GO:0103023">
    <property type="term" value="F:ITPase activity"/>
    <property type="evidence" value="ECO:0007669"/>
    <property type="project" value="UniProtKB-EC"/>
</dbReference>
<dbReference type="Pfam" id="PF01931">
    <property type="entry name" value="NTPase_I-T"/>
    <property type="match status" value="1"/>
</dbReference>